<dbReference type="PANTHER" id="PTHR42023:SF1">
    <property type="entry name" value="BHLH DOMAIN-CONTAINING PROTEIN"/>
    <property type="match status" value="1"/>
</dbReference>
<name>A0AAX6MNV6_9PEZI</name>
<sequence length="648" mass="71837">MFDRLRSSSKDQGAPPLDRKKLEAWQKSRSRSIKGGDSQYQYSIRGGAPPPPRPPRESAYATEQRRQNQQNLQPAPPVQAPNQHRNSNYPRPVSSVYSQPSPAAATFAAQQLRVEVPPYNPTYDPNEVSPPSSPDAFSPQDEPNPGDVSPIDDIPDMSQLALDPRGQPMNEARTNIPAARRERRKNSDAAMNALREAKSREKLKQQQRPYGHDVRWNPRTGEPTTDSKGTPSRMNPQQYAQGLANRPGSLTKAPFPFVTVCVEYNSLALVLNLSLLQDRHGEALVVEQRLLHLSATRKTWPPLKLPRKSSKRAAREPGGLSRIDSVDSEPNFQSQSPNIEVTNTSVHLYTYPSPPLSDDNTAGNPPQQSLRVPSNDKAVRRKPAGTPGHQTQQSTSSSVYSQPEMPPAQAPPPDTSLEGWTQPPSRFSVTTYATSEQSTHRESIEEETPSVPTPPQPSILDRKRPVVSGYENSSRNNSPIEPVKISLDSYYMTGAGGDSKGSGAGKANIKKNATNSLGLQDNSSKFSITTAADKSLPPAPPETQSLEARDRVAQLDARLRALGNRRINLNTAIKQMTELMPTDHILASDAVVRRREEEKRKVETLRLELADVERESYELGLKLHRAYKRLDRDAEYEPTTLWVRRVTG</sequence>
<dbReference type="PANTHER" id="PTHR42023">
    <property type="entry name" value="BHLH DOMAIN-CONTAINING PROTEIN"/>
    <property type="match status" value="1"/>
</dbReference>
<evidence type="ECO:0000313" key="3">
    <source>
        <dbReference type="Proteomes" id="UP001369815"/>
    </source>
</evidence>
<dbReference type="AlphaFoldDB" id="A0AAX6MNV6"/>
<dbReference type="Proteomes" id="UP001369815">
    <property type="component" value="Unassembled WGS sequence"/>
</dbReference>
<feature type="region of interest" description="Disordered" evidence="1">
    <location>
        <begin position="301"/>
        <end position="481"/>
    </location>
</feature>
<feature type="compositionally biased region" description="Polar residues" evidence="1">
    <location>
        <begin position="328"/>
        <end position="347"/>
    </location>
</feature>
<gene>
    <name evidence="2" type="ORF">Daesc_004276</name>
</gene>
<feature type="compositionally biased region" description="Basic and acidic residues" evidence="1">
    <location>
        <begin position="195"/>
        <end position="216"/>
    </location>
</feature>
<keyword evidence="3" id="KW-1185">Reference proteome</keyword>
<protein>
    <submittedName>
        <fullName evidence="2">Uncharacterized protein</fullName>
    </submittedName>
</protein>
<feature type="compositionally biased region" description="Polar residues" evidence="1">
    <location>
        <begin position="80"/>
        <end position="101"/>
    </location>
</feature>
<feature type="compositionally biased region" description="Basic and acidic residues" evidence="1">
    <location>
        <begin position="17"/>
        <end position="26"/>
    </location>
</feature>
<feature type="compositionally biased region" description="Polar residues" evidence="1">
    <location>
        <begin position="470"/>
        <end position="479"/>
    </location>
</feature>
<dbReference type="EMBL" id="JBANMG010000004">
    <property type="protein sequence ID" value="KAK6954309.1"/>
    <property type="molecule type" value="Genomic_DNA"/>
</dbReference>
<feature type="compositionally biased region" description="Polar residues" evidence="1">
    <location>
        <begin position="418"/>
        <end position="437"/>
    </location>
</feature>
<feature type="compositionally biased region" description="Polar residues" evidence="1">
    <location>
        <begin position="222"/>
        <end position="240"/>
    </location>
</feature>
<feature type="compositionally biased region" description="Pro residues" evidence="1">
    <location>
        <begin position="404"/>
        <end position="414"/>
    </location>
</feature>
<evidence type="ECO:0000313" key="2">
    <source>
        <dbReference type="EMBL" id="KAK6954309.1"/>
    </source>
</evidence>
<evidence type="ECO:0000256" key="1">
    <source>
        <dbReference type="SAM" id="MobiDB-lite"/>
    </source>
</evidence>
<feature type="region of interest" description="Disordered" evidence="1">
    <location>
        <begin position="1"/>
        <end position="248"/>
    </location>
</feature>
<reference evidence="2 3" key="1">
    <citation type="journal article" date="2024" name="Front Chem Biol">
        <title>Unveiling the potential of Daldinia eschscholtzii MFLUCC 19-0629 through bioactivity and bioinformatics studies for enhanced sustainable agriculture production.</title>
        <authorList>
            <person name="Brooks S."/>
            <person name="Weaver J.A."/>
            <person name="Klomchit A."/>
            <person name="Alharthi S.A."/>
            <person name="Onlamun T."/>
            <person name="Nurani R."/>
            <person name="Vong T.K."/>
            <person name="Alberti F."/>
            <person name="Greco C."/>
        </authorList>
    </citation>
    <scope>NUCLEOTIDE SEQUENCE [LARGE SCALE GENOMIC DNA]</scope>
    <source>
        <strain evidence="2">MFLUCC 19-0629</strain>
    </source>
</reference>
<feature type="compositionally biased region" description="Low complexity" evidence="1">
    <location>
        <begin position="390"/>
        <end position="403"/>
    </location>
</feature>
<feature type="compositionally biased region" description="Polar residues" evidence="1">
    <location>
        <begin position="358"/>
        <end position="372"/>
    </location>
</feature>
<organism evidence="2 3">
    <name type="scientific">Daldinia eschscholtzii</name>
    <dbReference type="NCBI Taxonomy" id="292717"/>
    <lineage>
        <taxon>Eukaryota</taxon>
        <taxon>Fungi</taxon>
        <taxon>Dikarya</taxon>
        <taxon>Ascomycota</taxon>
        <taxon>Pezizomycotina</taxon>
        <taxon>Sordariomycetes</taxon>
        <taxon>Xylariomycetidae</taxon>
        <taxon>Xylariales</taxon>
        <taxon>Hypoxylaceae</taxon>
        <taxon>Daldinia</taxon>
    </lineage>
</organism>
<comment type="caution">
    <text evidence="2">The sequence shown here is derived from an EMBL/GenBank/DDBJ whole genome shotgun (WGS) entry which is preliminary data.</text>
</comment>
<proteinExistence type="predicted"/>
<accession>A0AAX6MNV6</accession>